<gene>
    <name evidence="1" type="ORF">CUNI_LOCUS19508</name>
</gene>
<organism evidence="1 2">
    <name type="scientific">Candidula unifasciata</name>
    <dbReference type="NCBI Taxonomy" id="100452"/>
    <lineage>
        <taxon>Eukaryota</taxon>
        <taxon>Metazoa</taxon>
        <taxon>Spiralia</taxon>
        <taxon>Lophotrochozoa</taxon>
        <taxon>Mollusca</taxon>
        <taxon>Gastropoda</taxon>
        <taxon>Heterobranchia</taxon>
        <taxon>Euthyneura</taxon>
        <taxon>Panpulmonata</taxon>
        <taxon>Eupulmonata</taxon>
        <taxon>Stylommatophora</taxon>
        <taxon>Helicina</taxon>
        <taxon>Helicoidea</taxon>
        <taxon>Geomitridae</taxon>
        <taxon>Candidula</taxon>
    </lineage>
</organism>
<feature type="non-terminal residue" evidence="1">
    <location>
        <position position="1"/>
    </location>
</feature>
<reference evidence="1" key="1">
    <citation type="submission" date="2021-04" db="EMBL/GenBank/DDBJ databases">
        <authorList>
            <consortium name="Molecular Ecology Group"/>
        </authorList>
    </citation>
    <scope>NUCLEOTIDE SEQUENCE</scope>
</reference>
<dbReference type="EMBL" id="CAJHNH020006645">
    <property type="protein sequence ID" value="CAG5133950.1"/>
    <property type="molecule type" value="Genomic_DNA"/>
</dbReference>
<feature type="non-terminal residue" evidence="1">
    <location>
        <position position="91"/>
    </location>
</feature>
<comment type="caution">
    <text evidence="1">The sequence shown here is derived from an EMBL/GenBank/DDBJ whole genome shotgun (WGS) entry which is preliminary data.</text>
</comment>
<dbReference type="AlphaFoldDB" id="A0A8S4A0V8"/>
<accession>A0A8S4A0V8</accession>
<protein>
    <submittedName>
        <fullName evidence="1">Uncharacterized protein</fullName>
    </submittedName>
</protein>
<evidence type="ECO:0000313" key="1">
    <source>
        <dbReference type="EMBL" id="CAG5133950.1"/>
    </source>
</evidence>
<keyword evidence="2" id="KW-1185">Reference proteome</keyword>
<proteinExistence type="predicted"/>
<evidence type="ECO:0000313" key="2">
    <source>
        <dbReference type="Proteomes" id="UP000678393"/>
    </source>
</evidence>
<dbReference type="Proteomes" id="UP000678393">
    <property type="component" value="Unassembled WGS sequence"/>
</dbReference>
<name>A0A8S4A0V8_9EUPU</name>
<sequence>FNQMRCLRLLKKTMDAILDDHLFTDISSYGSLLYCELCTVINLKITDGTQVQKAEHLFNKWTKWFTSVGSQILTPDQTPRARLSISFLRKV</sequence>